<dbReference type="OrthoDB" id="6293260at2"/>
<sequence>MQTLETERLLLRPFRPEDIDFLDRLHGDMEVMRYTLGRLRSHEENVAWLKLVLGLHERDGTGPYLIVRKEDDAPLGRCGFSHFYGYEKDGVDYFYWEKVYNGPEDERKKAKLEIGYSFVPEAWGHGYATEAARAIVDFGFRERNYAYLCALIIAANTASINVAERLGFTRRGDLYVHNQPALEYGCSRKEWLNRNN</sequence>
<name>A0A501PRG6_9PROT</name>
<dbReference type="Pfam" id="PF13302">
    <property type="entry name" value="Acetyltransf_3"/>
    <property type="match status" value="1"/>
</dbReference>
<keyword evidence="3" id="KW-1185">Reference proteome</keyword>
<dbReference type="EMBL" id="VFIY01000004">
    <property type="protein sequence ID" value="TPD63043.1"/>
    <property type="molecule type" value="Genomic_DNA"/>
</dbReference>
<accession>A0A501PRG6</accession>
<organism evidence="2 3">
    <name type="scientific">Emcibacter nanhaiensis</name>
    <dbReference type="NCBI Taxonomy" id="1505037"/>
    <lineage>
        <taxon>Bacteria</taxon>
        <taxon>Pseudomonadati</taxon>
        <taxon>Pseudomonadota</taxon>
        <taxon>Alphaproteobacteria</taxon>
        <taxon>Emcibacterales</taxon>
        <taxon>Emcibacteraceae</taxon>
        <taxon>Emcibacter</taxon>
    </lineage>
</organism>
<evidence type="ECO:0000313" key="3">
    <source>
        <dbReference type="Proteomes" id="UP000319148"/>
    </source>
</evidence>
<dbReference type="GO" id="GO:0016747">
    <property type="term" value="F:acyltransferase activity, transferring groups other than amino-acyl groups"/>
    <property type="evidence" value="ECO:0007669"/>
    <property type="project" value="InterPro"/>
</dbReference>
<comment type="caution">
    <text evidence="2">The sequence shown here is derived from an EMBL/GenBank/DDBJ whole genome shotgun (WGS) entry which is preliminary data.</text>
</comment>
<protein>
    <submittedName>
        <fullName evidence="2">GNAT family N-acetyltransferase</fullName>
    </submittedName>
</protein>
<dbReference type="PROSITE" id="PS51186">
    <property type="entry name" value="GNAT"/>
    <property type="match status" value="1"/>
</dbReference>
<dbReference type="Proteomes" id="UP000319148">
    <property type="component" value="Unassembled WGS sequence"/>
</dbReference>
<reference evidence="3" key="1">
    <citation type="submission" date="2019-06" db="EMBL/GenBank/DDBJ databases">
        <title>The complete genome of Emcibacter congregatus ZYLT.</title>
        <authorList>
            <person name="Zhao Z."/>
        </authorList>
    </citation>
    <scope>NUCLEOTIDE SEQUENCE [LARGE SCALE GENOMIC DNA]</scope>
    <source>
        <strain evidence="3">MCCC 1A06723</strain>
    </source>
</reference>
<evidence type="ECO:0000259" key="1">
    <source>
        <dbReference type="PROSITE" id="PS51186"/>
    </source>
</evidence>
<dbReference type="InterPro" id="IPR051531">
    <property type="entry name" value="N-acetyltransferase"/>
</dbReference>
<keyword evidence="2" id="KW-0808">Transferase</keyword>
<dbReference type="Gene3D" id="3.40.630.30">
    <property type="match status" value="1"/>
</dbReference>
<gene>
    <name evidence="2" type="ORF">FIV46_02900</name>
</gene>
<dbReference type="InterPro" id="IPR000182">
    <property type="entry name" value="GNAT_dom"/>
</dbReference>
<dbReference type="InterPro" id="IPR016181">
    <property type="entry name" value="Acyl_CoA_acyltransferase"/>
</dbReference>
<dbReference type="RefSeq" id="WP_139938293.1">
    <property type="nucleotide sequence ID" value="NZ_JBHSYP010000022.1"/>
</dbReference>
<proteinExistence type="predicted"/>
<dbReference type="PANTHER" id="PTHR43792:SF1">
    <property type="entry name" value="N-ACETYLTRANSFERASE DOMAIN-CONTAINING PROTEIN"/>
    <property type="match status" value="1"/>
</dbReference>
<feature type="domain" description="N-acetyltransferase" evidence="1">
    <location>
        <begin position="9"/>
        <end position="189"/>
    </location>
</feature>
<evidence type="ECO:0000313" key="2">
    <source>
        <dbReference type="EMBL" id="TPD63043.1"/>
    </source>
</evidence>
<dbReference type="PANTHER" id="PTHR43792">
    <property type="entry name" value="GNAT FAMILY, PUTATIVE (AFU_ORTHOLOGUE AFUA_3G00765)-RELATED-RELATED"/>
    <property type="match status" value="1"/>
</dbReference>
<dbReference type="AlphaFoldDB" id="A0A501PRG6"/>
<dbReference type="SUPFAM" id="SSF55729">
    <property type="entry name" value="Acyl-CoA N-acyltransferases (Nat)"/>
    <property type="match status" value="1"/>
</dbReference>